<dbReference type="Gene3D" id="3.10.450.530">
    <property type="entry name" value="Ribonuclease toxin, BrnT, of type II toxin-antitoxin system"/>
    <property type="match status" value="1"/>
</dbReference>
<evidence type="ECO:0000313" key="1">
    <source>
        <dbReference type="EMBL" id="KMO25749.1"/>
    </source>
</evidence>
<dbReference type="InterPro" id="IPR038573">
    <property type="entry name" value="BrnT_sf"/>
</dbReference>
<name>A0ABR5HGH3_9HYPH</name>
<comment type="caution">
    <text evidence="1">The sequence shown here is derived from an EMBL/GenBank/DDBJ whole genome shotgun (WGS) entry which is preliminary data.</text>
</comment>
<organism evidence="1 2">
    <name type="scientific">Methylobacterium indicum</name>
    <dbReference type="NCBI Taxonomy" id="1775910"/>
    <lineage>
        <taxon>Bacteria</taxon>
        <taxon>Pseudomonadati</taxon>
        <taxon>Pseudomonadota</taxon>
        <taxon>Alphaproteobacteria</taxon>
        <taxon>Hyphomicrobiales</taxon>
        <taxon>Methylobacteriaceae</taxon>
        <taxon>Methylobacterium</taxon>
    </lineage>
</organism>
<gene>
    <name evidence="1" type="ORF">QR79_06065</name>
</gene>
<proteinExistence type="predicted"/>
<keyword evidence="2" id="KW-1185">Reference proteome</keyword>
<accession>A0ABR5HGH3</accession>
<sequence length="90" mass="10681">MTLVYDPAKRERTLHERGLDFARCEEVFSGHTLNIVDRRADYGEVRTQTYGRLDGRMVVVVWTDRGDDRRIISMRKANDREQARYAHLLR</sequence>
<dbReference type="Proteomes" id="UP000036471">
    <property type="component" value="Unassembled WGS sequence"/>
</dbReference>
<dbReference type="InterPro" id="IPR007460">
    <property type="entry name" value="BrnT_toxin"/>
</dbReference>
<evidence type="ECO:0000313" key="2">
    <source>
        <dbReference type="Proteomes" id="UP000036471"/>
    </source>
</evidence>
<dbReference type="EMBL" id="JTHG01000042">
    <property type="protein sequence ID" value="KMO25749.1"/>
    <property type="molecule type" value="Genomic_DNA"/>
</dbReference>
<dbReference type="Pfam" id="PF04365">
    <property type="entry name" value="BrnT_toxin"/>
    <property type="match status" value="1"/>
</dbReference>
<protein>
    <recommendedName>
        <fullName evidence="3">BrnT family toxin</fullName>
    </recommendedName>
</protein>
<dbReference type="RefSeq" id="WP_048430275.1">
    <property type="nucleotide sequence ID" value="NZ_CP121700.1"/>
</dbReference>
<reference evidence="1 2" key="1">
    <citation type="submission" date="2014-11" db="EMBL/GenBank/DDBJ databases">
        <title>Comparative genomics of Methylobacterium species.</title>
        <authorList>
            <person name="Chaudhry V."/>
            <person name="Patil P.B."/>
        </authorList>
    </citation>
    <scope>NUCLEOTIDE SEQUENCE [LARGE SCALE GENOMIC DNA]</scope>
    <source>
        <strain evidence="1 2">SE3.6</strain>
    </source>
</reference>
<evidence type="ECO:0008006" key="3">
    <source>
        <dbReference type="Google" id="ProtNLM"/>
    </source>
</evidence>